<feature type="chain" id="PRO_5003668889" evidence="2">
    <location>
        <begin position="23"/>
        <end position="135"/>
    </location>
</feature>
<organism evidence="3 4">
    <name type="scientific">Beggiatoa alba B18LD</name>
    <dbReference type="NCBI Taxonomy" id="395493"/>
    <lineage>
        <taxon>Bacteria</taxon>
        <taxon>Pseudomonadati</taxon>
        <taxon>Pseudomonadota</taxon>
        <taxon>Gammaproteobacteria</taxon>
        <taxon>Thiotrichales</taxon>
        <taxon>Thiotrichaceae</taxon>
        <taxon>Beggiatoa</taxon>
    </lineage>
</organism>
<evidence type="ECO:0000313" key="4">
    <source>
        <dbReference type="Proteomes" id="UP000005744"/>
    </source>
</evidence>
<feature type="region of interest" description="Disordered" evidence="1">
    <location>
        <begin position="105"/>
        <end position="135"/>
    </location>
</feature>
<dbReference type="InterPro" id="IPR010994">
    <property type="entry name" value="RuvA_2-like"/>
</dbReference>
<keyword evidence="4" id="KW-1185">Reference proteome</keyword>
<dbReference type="AlphaFoldDB" id="I3CGM4"/>
<dbReference type="EMBL" id="JH600070">
    <property type="protein sequence ID" value="EIJ42767.1"/>
    <property type="molecule type" value="Genomic_DNA"/>
</dbReference>
<dbReference type="Pfam" id="PF12836">
    <property type="entry name" value="HHH_3"/>
    <property type="match status" value="1"/>
</dbReference>
<dbReference type="GO" id="GO:0015628">
    <property type="term" value="P:protein secretion by the type II secretion system"/>
    <property type="evidence" value="ECO:0007669"/>
    <property type="project" value="TreeGrafter"/>
</dbReference>
<dbReference type="NCBIfam" id="TIGR00426">
    <property type="entry name" value="competence protein ComEA helix-hairpin-helix repeat region"/>
    <property type="match status" value="1"/>
</dbReference>
<dbReference type="PANTHER" id="PTHR21180:SF32">
    <property type="entry name" value="ENDONUCLEASE_EXONUCLEASE_PHOSPHATASE FAMILY DOMAIN-CONTAINING PROTEIN 1"/>
    <property type="match status" value="1"/>
</dbReference>
<dbReference type="eggNOG" id="COG1555">
    <property type="taxonomic scope" value="Bacteria"/>
</dbReference>
<dbReference type="GO" id="GO:0015627">
    <property type="term" value="C:type II protein secretion system complex"/>
    <property type="evidence" value="ECO:0007669"/>
    <property type="project" value="TreeGrafter"/>
</dbReference>
<feature type="signal peptide" evidence="2">
    <location>
        <begin position="1"/>
        <end position="22"/>
    </location>
</feature>
<protein>
    <submittedName>
        <fullName evidence="3">Competence protein ComEA-like protein with helix-hairpin-helix repeat region</fullName>
    </submittedName>
</protein>
<feature type="compositionally biased region" description="Basic and acidic residues" evidence="1">
    <location>
        <begin position="107"/>
        <end position="119"/>
    </location>
</feature>
<accession>I3CGM4</accession>
<evidence type="ECO:0000313" key="3">
    <source>
        <dbReference type="EMBL" id="EIJ42767.1"/>
    </source>
</evidence>
<dbReference type="OrthoDB" id="7510573at2"/>
<dbReference type="SUPFAM" id="SSF47781">
    <property type="entry name" value="RuvA domain 2-like"/>
    <property type="match status" value="1"/>
</dbReference>
<keyword evidence="2" id="KW-0732">Signal</keyword>
<evidence type="ECO:0000256" key="1">
    <source>
        <dbReference type="SAM" id="MobiDB-lite"/>
    </source>
</evidence>
<dbReference type="STRING" id="395493.BegalDRAFT_1893"/>
<proteinExistence type="predicted"/>
<dbReference type="InterPro" id="IPR051675">
    <property type="entry name" value="Endo/Exo/Phosphatase_dom_1"/>
</dbReference>
<dbReference type="InterPro" id="IPR004509">
    <property type="entry name" value="Competence_ComEA_HhH"/>
</dbReference>
<sequence>MLKKMLVGVLGLFILSASPISATETQSTEAVATAATISKVDINTATEAVLDEELIGIGPKKAAAIIKYRAENGLFKSIEELKHVPGIGEKLFLNNRDKLIASQPVKASKEAGLEAEKVVETTPPATPASDTTHQN</sequence>
<reference evidence="3 4" key="1">
    <citation type="submission" date="2011-11" db="EMBL/GenBank/DDBJ databases">
        <title>Improved High-Quality Draft sequence of Beggiatoa alba B18lD.</title>
        <authorList>
            <consortium name="US DOE Joint Genome Institute"/>
            <person name="Lucas S."/>
            <person name="Han J."/>
            <person name="Lapidus A."/>
            <person name="Cheng J.-F."/>
            <person name="Goodwin L."/>
            <person name="Pitluck S."/>
            <person name="Peters L."/>
            <person name="Mikhailova N."/>
            <person name="Held B."/>
            <person name="Detter J.C."/>
            <person name="Han C."/>
            <person name="Tapia R."/>
            <person name="Land M."/>
            <person name="Hauser L."/>
            <person name="Kyrpides N."/>
            <person name="Ivanova N."/>
            <person name="Pagani I."/>
            <person name="Samuel K."/>
            <person name="Teske A."/>
            <person name="Mueller J."/>
            <person name="Woyke T."/>
        </authorList>
    </citation>
    <scope>NUCLEOTIDE SEQUENCE [LARGE SCALE GENOMIC DNA]</scope>
    <source>
        <strain evidence="3 4">B18LD</strain>
    </source>
</reference>
<gene>
    <name evidence="3" type="ORF">BegalDRAFT_1893</name>
</gene>
<dbReference type="Proteomes" id="UP000005744">
    <property type="component" value="Unassembled WGS sequence"/>
</dbReference>
<name>I3CGM4_9GAMM</name>
<dbReference type="Gene3D" id="1.10.150.280">
    <property type="entry name" value="AF1531-like domain"/>
    <property type="match status" value="1"/>
</dbReference>
<dbReference type="HOGENOM" id="CLU_052011_3_0_6"/>
<dbReference type="PANTHER" id="PTHR21180">
    <property type="entry name" value="ENDONUCLEASE/EXONUCLEASE/PHOSPHATASE FAMILY DOMAIN-CONTAINING PROTEIN 1"/>
    <property type="match status" value="1"/>
</dbReference>
<dbReference type="RefSeq" id="WP_002685999.1">
    <property type="nucleotide sequence ID" value="NZ_JH600070.1"/>
</dbReference>
<evidence type="ECO:0000256" key="2">
    <source>
        <dbReference type="SAM" id="SignalP"/>
    </source>
</evidence>